<keyword evidence="4" id="KW-1185">Reference proteome</keyword>
<dbReference type="Proteomes" id="UP001501251">
    <property type="component" value="Unassembled WGS sequence"/>
</dbReference>
<proteinExistence type="predicted"/>
<dbReference type="EMBL" id="BAABAQ010000001">
    <property type="protein sequence ID" value="GAA4182178.1"/>
    <property type="molecule type" value="Genomic_DNA"/>
</dbReference>
<feature type="chain" id="PRO_5045352846" description="Beta-Ig-H3/fasciclin" evidence="2">
    <location>
        <begin position="28"/>
        <end position="112"/>
    </location>
</feature>
<evidence type="ECO:0000256" key="1">
    <source>
        <dbReference type="ARBA" id="ARBA00022579"/>
    </source>
</evidence>
<sequence length="112" mass="11195">MKKIAIPLLGATLAAAFSLAGASAAQASSLTAGTSAALGTAPSCISRVVSNNDPTDLSNTTVKLTNNCGQTMKVKVIFHAGADSACHTLSAGQVKTIGAMSVFSTYDKTVTC</sequence>
<dbReference type="Pfam" id="PF01356">
    <property type="entry name" value="A_amylase_inhib"/>
    <property type="match status" value="1"/>
</dbReference>
<name>A0ABP8ADP2_9ACTN</name>
<dbReference type="Gene3D" id="2.60.40.20">
    <property type="entry name" value="Alpha-amylase inhibitor"/>
    <property type="match status" value="1"/>
</dbReference>
<evidence type="ECO:0008006" key="5">
    <source>
        <dbReference type="Google" id="ProtNLM"/>
    </source>
</evidence>
<protein>
    <recommendedName>
        <fullName evidence="5">Beta-Ig-H3/fasciclin</fullName>
    </recommendedName>
</protein>
<accession>A0ABP8ADP2</accession>
<gene>
    <name evidence="3" type="ORF">GCM10022252_07660</name>
</gene>
<evidence type="ECO:0000313" key="3">
    <source>
        <dbReference type="EMBL" id="GAA4182178.1"/>
    </source>
</evidence>
<dbReference type="InterPro" id="IPR000833">
    <property type="entry name" value="A-amylase_inhib"/>
</dbReference>
<evidence type="ECO:0000313" key="4">
    <source>
        <dbReference type="Proteomes" id="UP001501251"/>
    </source>
</evidence>
<keyword evidence="1" id="KW-0022">Alpha-amylase inhibitor</keyword>
<dbReference type="RefSeq" id="WP_344914956.1">
    <property type="nucleotide sequence ID" value="NZ_BAABAQ010000001.1"/>
</dbReference>
<keyword evidence="2" id="KW-0732">Signal</keyword>
<reference evidence="4" key="1">
    <citation type="journal article" date="2019" name="Int. J. Syst. Evol. Microbiol.">
        <title>The Global Catalogue of Microorganisms (GCM) 10K type strain sequencing project: providing services to taxonomists for standard genome sequencing and annotation.</title>
        <authorList>
            <consortium name="The Broad Institute Genomics Platform"/>
            <consortium name="The Broad Institute Genome Sequencing Center for Infectious Disease"/>
            <person name="Wu L."/>
            <person name="Ma J."/>
        </authorList>
    </citation>
    <scope>NUCLEOTIDE SEQUENCE [LARGE SCALE GENOMIC DNA]</scope>
    <source>
        <strain evidence="4">JCM 17388</strain>
    </source>
</reference>
<feature type="signal peptide" evidence="2">
    <location>
        <begin position="1"/>
        <end position="27"/>
    </location>
</feature>
<organism evidence="3 4">
    <name type="scientific">Streptosporangium oxazolinicum</name>
    <dbReference type="NCBI Taxonomy" id="909287"/>
    <lineage>
        <taxon>Bacteria</taxon>
        <taxon>Bacillati</taxon>
        <taxon>Actinomycetota</taxon>
        <taxon>Actinomycetes</taxon>
        <taxon>Streptosporangiales</taxon>
        <taxon>Streptosporangiaceae</taxon>
        <taxon>Streptosporangium</taxon>
    </lineage>
</organism>
<dbReference type="SUPFAM" id="SSF49498">
    <property type="entry name" value="alpha-Amylase inhibitor tendamistat"/>
    <property type="match status" value="1"/>
</dbReference>
<comment type="caution">
    <text evidence="3">The sequence shown here is derived from an EMBL/GenBank/DDBJ whole genome shotgun (WGS) entry which is preliminary data.</text>
</comment>
<evidence type="ECO:0000256" key="2">
    <source>
        <dbReference type="SAM" id="SignalP"/>
    </source>
</evidence>
<dbReference type="InterPro" id="IPR036379">
    <property type="entry name" value="A-amylase_inhib_sf"/>
</dbReference>